<dbReference type="GO" id="GO:0042273">
    <property type="term" value="P:ribosomal large subunit biogenesis"/>
    <property type="evidence" value="ECO:0007669"/>
    <property type="project" value="TreeGrafter"/>
</dbReference>
<keyword evidence="4" id="KW-0690">Ribosome biogenesis</keyword>
<dbReference type="GO" id="GO:0005730">
    <property type="term" value="C:nucleolus"/>
    <property type="evidence" value="ECO:0007669"/>
    <property type="project" value="UniProtKB-SubCell"/>
</dbReference>
<organism evidence="8 9">
    <name type="scientific">Macrostomum lignano</name>
    <dbReference type="NCBI Taxonomy" id="282301"/>
    <lineage>
        <taxon>Eukaryota</taxon>
        <taxon>Metazoa</taxon>
        <taxon>Spiralia</taxon>
        <taxon>Lophotrochozoa</taxon>
        <taxon>Platyhelminthes</taxon>
        <taxon>Rhabditophora</taxon>
        <taxon>Macrostomorpha</taxon>
        <taxon>Macrostomida</taxon>
        <taxon>Macrostomidae</taxon>
        <taxon>Macrostomum</taxon>
    </lineage>
</organism>
<dbReference type="GO" id="GO:0034399">
    <property type="term" value="C:nuclear periphery"/>
    <property type="evidence" value="ECO:0007669"/>
    <property type="project" value="TreeGrafter"/>
</dbReference>
<comment type="subcellular location">
    <subcellularLocation>
        <location evidence="2">Nucleus</location>
        <location evidence="2">Nucleolus</location>
    </subcellularLocation>
</comment>
<dbReference type="InterPro" id="IPR008610">
    <property type="entry name" value="Ebp2"/>
</dbReference>
<accession>A0A267EU67</accession>
<evidence type="ECO:0008006" key="10">
    <source>
        <dbReference type="Google" id="ProtNLM"/>
    </source>
</evidence>
<comment type="function">
    <text evidence="1">Required for the processing of the 27S pre-rRNA.</text>
</comment>
<reference evidence="8 9" key="1">
    <citation type="submission" date="2017-06" db="EMBL/GenBank/DDBJ databases">
        <title>A platform for efficient transgenesis in Macrostomum lignano, a flatworm model organism for stem cell research.</title>
        <authorList>
            <person name="Berezikov E."/>
        </authorList>
    </citation>
    <scope>NUCLEOTIDE SEQUENCE [LARGE SCALE GENOMIC DNA]</scope>
    <source>
        <strain evidence="8">DV1</strain>
        <tissue evidence="8">Whole organism</tissue>
    </source>
</reference>
<dbReference type="PANTHER" id="PTHR13028">
    <property type="entry name" value="RRNA PROCESSING PROTEIN EBNA1-BINDING PROTEIN-RELATED"/>
    <property type="match status" value="1"/>
</dbReference>
<keyword evidence="5" id="KW-0175">Coiled coil</keyword>
<dbReference type="GO" id="GO:0006364">
    <property type="term" value="P:rRNA processing"/>
    <property type="evidence" value="ECO:0007669"/>
    <property type="project" value="TreeGrafter"/>
</dbReference>
<name>A0A267EU67_9PLAT</name>
<dbReference type="PANTHER" id="PTHR13028:SF0">
    <property type="entry name" value="RRNA-PROCESSING PROTEIN EBP2-RELATED"/>
    <property type="match status" value="1"/>
</dbReference>
<dbReference type="Proteomes" id="UP000215902">
    <property type="component" value="Unassembled WGS sequence"/>
</dbReference>
<evidence type="ECO:0000256" key="6">
    <source>
        <dbReference type="ARBA" id="ARBA00023242"/>
    </source>
</evidence>
<feature type="region of interest" description="Disordered" evidence="7">
    <location>
        <begin position="199"/>
        <end position="314"/>
    </location>
</feature>
<keyword evidence="9" id="KW-1185">Reference proteome</keyword>
<evidence type="ECO:0000256" key="4">
    <source>
        <dbReference type="ARBA" id="ARBA00022517"/>
    </source>
</evidence>
<dbReference type="AlphaFoldDB" id="A0A267EU67"/>
<proteinExistence type="inferred from homology"/>
<keyword evidence="6" id="KW-0539">Nucleus</keyword>
<evidence type="ECO:0000313" key="9">
    <source>
        <dbReference type="Proteomes" id="UP000215902"/>
    </source>
</evidence>
<comment type="similarity">
    <text evidence="3">Belongs to the EBP2 family.</text>
</comment>
<evidence type="ECO:0000256" key="3">
    <source>
        <dbReference type="ARBA" id="ARBA00007336"/>
    </source>
</evidence>
<feature type="compositionally biased region" description="Basic residues" evidence="7">
    <location>
        <begin position="279"/>
        <end position="296"/>
    </location>
</feature>
<dbReference type="Pfam" id="PF05890">
    <property type="entry name" value="Ebp2"/>
    <property type="match status" value="1"/>
</dbReference>
<evidence type="ECO:0000256" key="5">
    <source>
        <dbReference type="ARBA" id="ARBA00023054"/>
    </source>
</evidence>
<dbReference type="OrthoDB" id="443772at2759"/>
<comment type="caution">
    <text evidence="8">The sequence shown here is derived from an EMBL/GenBank/DDBJ whole genome shotgun (WGS) entry which is preliminary data.</text>
</comment>
<dbReference type="EMBL" id="NIVC01001685">
    <property type="protein sequence ID" value="PAA65085.1"/>
    <property type="molecule type" value="Genomic_DNA"/>
</dbReference>
<sequence>ITMDLSDASGASDSDEDLREAVALAGPGLFVQNERSHVCDTAGLTARLAEFSQADSLPWIERLDVLCEPAPAAVPGSELDFDPKTVDARDDFKRELLFYRLAQSAAADGLSRLKAEGVPTKRPDDYLAEMVKSDDHMARVRSNLVAKQQDLQAREKAKELRQQRKFAKQAQVEAQLKKQAEKKQFTEAIKKIKKKGVGAEDLEGMLSGKRRVGKPEGLEDTPIMHKQQQQKGGNARRSNKKRDYKNQKFGFGGQKKRSKYNTKDSARSFSGFNTAKHGATAKKAAKFKVQNQKKSKGGGGGFGKNKNKSRGRKR</sequence>
<dbReference type="STRING" id="282301.A0A267EU67"/>
<evidence type="ECO:0000256" key="2">
    <source>
        <dbReference type="ARBA" id="ARBA00004604"/>
    </source>
</evidence>
<feature type="non-terminal residue" evidence="8">
    <location>
        <position position="1"/>
    </location>
</feature>
<protein>
    <recommendedName>
        <fullName evidence="10">rRNA-processing protein EBP2</fullName>
    </recommendedName>
</protein>
<evidence type="ECO:0000256" key="1">
    <source>
        <dbReference type="ARBA" id="ARBA00003387"/>
    </source>
</evidence>
<evidence type="ECO:0000256" key="7">
    <source>
        <dbReference type="SAM" id="MobiDB-lite"/>
    </source>
</evidence>
<gene>
    <name evidence="8" type="ORF">BOX15_Mlig032812g2</name>
</gene>
<evidence type="ECO:0000313" key="8">
    <source>
        <dbReference type="EMBL" id="PAA65085.1"/>
    </source>
</evidence>
<dbReference type="GO" id="GO:0030687">
    <property type="term" value="C:preribosome, large subunit precursor"/>
    <property type="evidence" value="ECO:0007669"/>
    <property type="project" value="TreeGrafter"/>
</dbReference>
<feature type="compositionally biased region" description="Basic residues" evidence="7">
    <location>
        <begin position="305"/>
        <end position="314"/>
    </location>
</feature>